<sequence>MMGHIRAAMLPPAAKKTAPTLSAAQLAQLCHVDKSRIAYRLTRGDLPPGEMQGNRREWSMADARQWVREFRAAHMRPEGAAGTTLTVANFKGGVAKTTSAVTLAQGLSMRGHKVLVVDLDPQGSATTLFGVLPDAEVEQEHTAMLLFSGAHEDLSYAIRESYWPGIDLVCAAPLLFGAEFALPARQTRDPGFEFWRVLDRGLDQARLDYDVIVIDTPPALSYVTINALMAADGVIMPLPPSALDFASSAQFWDLFSDLCNQLIRSRGQDKTFEFIDVLLSRVESNDAASSVVRQWVLEGYADKVLPIEIPKTAVTATASAEFGTVYDLPRGSMNTKTFARARDAYDRMCELVEQQIQAVWATQLEQLAV</sequence>
<dbReference type="AlphaFoldDB" id="A0A848FK42"/>
<feature type="domain" description="AAA" evidence="1">
    <location>
        <begin position="84"/>
        <end position="255"/>
    </location>
</feature>
<organism evidence="2 3">
    <name type="scientific">Azohydromonas caseinilytica</name>
    <dbReference type="NCBI Taxonomy" id="2728836"/>
    <lineage>
        <taxon>Bacteria</taxon>
        <taxon>Pseudomonadati</taxon>
        <taxon>Pseudomonadota</taxon>
        <taxon>Betaproteobacteria</taxon>
        <taxon>Burkholderiales</taxon>
        <taxon>Sphaerotilaceae</taxon>
        <taxon>Azohydromonas</taxon>
    </lineage>
</organism>
<evidence type="ECO:0000259" key="1">
    <source>
        <dbReference type="Pfam" id="PF13614"/>
    </source>
</evidence>
<dbReference type="InterPro" id="IPR050678">
    <property type="entry name" value="DNA_Partitioning_ATPase"/>
</dbReference>
<reference evidence="2 3" key="1">
    <citation type="submission" date="2020-04" db="EMBL/GenBank/DDBJ databases">
        <title>Azohydromonas sp. isolated from soil.</title>
        <authorList>
            <person name="Dahal R.H."/>
        </authorList>
    </citation>
    <scope>NUCLEOTIDE SEQUENCE [LARGE SCALE GENOMIC DNA]</scope>
    <source>
        <strain evidence="2 3">G-1-1-14</strain>
    </source>
</reference>
<gene>
    <name evidence="2" type="ORF">HHL10_26945</name>
</gene>
<dbReference type="InterPro" id="IPR025669">
    <property type="entry name" value="AAA_dom"/>
</dbReference>
<comment type="caution">
    <text evidence="2">The sequence shown here is derived from an EMBL/GenBank/DDBJ whole genome shotgun (WGS) entry which is preliminary data.</text>
</comment>
<dbReference type="SUPFAM" id="SSF52540">
    <property type="entry name" value="P-loop containing nucleoside triphosphate hydrolases"/>
    <property type="match status" value="1"/>
</dbReference>
<name>A0A848FK42_9BURK</name>
<evidence type="ECO:0000313" key="2">
    <source>
        <dbReference type="EMBL" id="NML18610.1"/>
    </source>
</evidence>
<protein>
    <submittedName>
        <fullName evidence="2">AAA family ATPase</fullName>
    </submittedName>
</protein>
<dbReference type="InterPro" id="IPR027417">
    <property type="entry name" value="P-loop_NTPase"/>
</dbReference>
<dbReference type="PANTHER" id="PTHR13696:SF52">
    <property type="entry name" value="PARA FAMILY PROTEIN CT_582"/>
    <property type="match status" value="1"/>
</dbReference>
<dbReference type="PANTHER" id="PTHR13696">
    <property type="entry name" value="P-LOOP CONTAINING NUCLEOSIDE TRIPHOSPHATE HYDROLASE"/>
    <property type="match status" value="1"/>
</dbReference>
<dbReference type="Proteomes" id="UP000574067">
    <property type="component" value="Unassembled WGS sequence"/>
</dbReference>
<evidence type="ECO:0000313" key="3">
    <source>
        <dbReference type="Proteomes" id="UP000574067"/>
    </source>
</evidence>
<dbReference type="CDD" id="cd02042">
    <property type="entry name" value="ParAB_family"/>
    <property type="match status" value="1"/>
</dbReference>
<keyword evidence="3" id="KW-1185">Reference proteome</keyword>
<dbReference type="Gene3D" id="3.40.50.300">
    <property type="entry name" value="P-loop containing nucleotide triphosphate hydrolases"/>
    <property type="match status" value="1"/>
</dbReference>
<accession>A0A848FK42</accession>
<dbReference type="EMBL" id="JABBFW010000035">
    <property type="protein sequence ID" value="NML18610.1"/>
    <property type="molecule type" value="Genomic_DNA"/>
</dbReference>
<dbReference type="Pfam" id="PF13614">
    <property type="entry name" value="AAA_31"/>
    <property type="match status" value="1"/>
</dbReference>
<proteinExistence type="predicted"/>